<dbReference type="Proteomes" id="UP000797356">
    <property type="component" value="Chromosome 6"/>
</dbReference>
<proteinExistence type="predicted"/>
<dbReference type="OrthoDB" id="666831at2759"/>
<dbReference type="EMBL" id="CM017877">
    <property type="protein sequence ID" value="KAG1348030.1"/>
    <property type="molecule type" value="Genomic_DNA"/>
</dbReference>
<dbReference type="GO" id="GO:0016491">
    <property type="term" value="F:oxidoreductase activity"/>
    <property type="evidence" value="ECO:0007669"/>
    <property type="project" value="InterPro"/>
</dbReference>
<feature type="domain" description="Berberine/berberine-like" evidence="3">
    <location>
        <begin position="24"/>
        <end position="81"/>
    </location>
</feature>
<sequence>MHLKWMRKLYRFMTPYVSKNPRAAYLNCKDLDLGRNDGGKTSYAKASVWGRKYFLNNFERLARVKARVDPGNYFWNEQSIPPLFA</sequence>
<accession>A0A8K0IDG9</accession>
<evidence type="ECO:0000256" key="1">
    <source>
        <dbReference type="ARBA" id="ARBA00022630"/>
    </source>
</evidence>
<evidence type="ECO:0000313" key="5">
    <source>
        <dbReference type="Proteomes" id="UP000797356"/>
    </source>
</evidence>
<evidence type="ECO:0000313" key="4">
    <source>
        <dbReference type="EMBL" id="KAG1348030.1"/>
    </source>
</evidence>
<name>A0A8K0IDG9_COCNU</name>
<comment type="caution">
    <text evidence="4">The sequence shown here is derived from an EMBL/GenBank/DDBJ whole genome shotgun (WGS) entry which is preliminary data.</text>
</comment>
<protein>
    <submittedName>
        <fullName evidence="4">Putative Berberine bridge enzyme-like 22</fullName>
    </submittedName>
</protein>
<dbReference type="AlphaFoldDB" id="A0A8K0IDG9"/>
<dbReference type="Gene3D" id="3.40.462.20">
    <property type="match status" value="1"/>
</dbReference>
<reference evidence="4" key="2">
    <citation type="submission" date="2019-07" db="EMBL/GenBank/DDBJ databases">
        <authorList>
            <person name="Yang Y."/>
            <person name="Bocs S."/>
            <person name="Baudouin L."/>
        </authorList>
    </citation>
    <scope>NUCLEOTIDE SEQUENCE</scope>
    <source>
        <tissue evidence="4">Spear leaf of Hainan Tall coconut</tissue>
    </source>
</reference>
<organism evidence="4 5">
    <name type="scientific">Cocos nucifera</name>
    <name type="common">Coconut palm</name>
    <dbReference type="NCBI Taxonomy" id="13894"/>
    <lineage>
        <taxon>Eukaryota</taxon>
        <taxon>Viridiplantae</taxon>
        <taxon>Streptophyta</taxon>
        <taxon>Embryophyta</taxon>
        <taxon>Tracheophyta</taxon>
        <taxon>Spermatophyta</taxon>
        <taxon>Magnoliopsida</taxon>
        <taxon>Liliopsida</taxon>
        <taxon>Arecaceae</taxon>
        <taxon>Arecoideae</taxon>
        <taxon>Cocoseae</taxon>
        <taxon>Attaleinae</taxon>
        <taxon>Cocos</taxon>
    </lineage>
</organism>
<dbReference type="GO" id="GO:0050660">
    <property type="term" value="F:flavin adenine dinucleotide binding"/>
    <property type="evidence" value="ECO:0007669"/>
    <property type="project" value="InterPro"/>
</dbReference>
<gene>
    <name evidence="4" type="ORF">COCNU_06G018590</name>
</gene>
<evidence type="ECO:0000259" key="3">
    <source>
        <dbReference type="Pfam" id="PF08031"/>
    </source>
</evidence>
<dbReference type="InterPro" id="IPR016169">
    <property type="entry name" value="FAD-bd_PCMH_sub2"/>
</dbReference>
<dbReference type="Gene3D" id="3.30.465.10">
    <property type="match status" value="1"/>
</dbReference>
<keyword evidence="2" id="KW-0274">FAD</keyword>
<dbReference type="Pfam" id="PF08031">
    <property type="entry name" value="BBE"/>
    <property type="match status" value="1"/>
</dbReference>
<keyword evidence="5" id="KW-1185">Reference proteome</keyword>
<dbReference type="InterPro" id="IPR012951">
    <property type="entry name" value="BBE"/>
</dbReference>
<reference evidence="4" key="1">
    <citation type="journal article" date="2017" name="Gigascience">
        <title>The genome draft of coconut (Cocos nucifera).</title>
        <authorList>
            <person name="Xiao Y."/>
            <person name="Xu P."/>
            <person name="Fan H."/>
            <person name="Baudouin L."/>
            <person name="Xia W."/>
            <person name="Bocs S."/>
            <person name="Xu J."/>
            <person name="Li Q."/>
            <person name="Guo A."/>
            <person name="Zhou L."/>
            <person name="Li J."/>
            <person name="Wu Y."/>
            <person name="Ma Z."/>
            <person name="Armero A."/>
            <person name="Issali A.E."/>
            <person name="Liu N."/>
            <person name="Peng M."/>
            <person name="Yang Y."/>
        </authorList>
    </citation>
    <scope>NUCLEOTIDE SEQUENCE</scope>
    <source>
        <tissue evidence="4">Spear leaf of Hainan Tall coconut</tissue>
    </source>
</reference>
<keyword evidence="1" id="KW-0285">Flavoprotein</keyword>
<evidence type="ECO:0000256" key="2">
    <source>
        <dbReference type="ARBA" id="ARBA00022827"/>
    </source>
</evidence>
<dbReference type="PANTHER" id="PTHR32448">
    <property type="entry name" value="OS08G0158400 PROTEIN"/>
    <property type="match status" value="1"/>
</dbReference>